<dbReference type="InterPro" id="IPR048051">
    <property type="entry name" value="BapA-like_prefix-like"/>
</dbReference>
<dbReference type="EMBL" id="APPJ01000010">
    <property type="protein sequence ID" value="ENV17618.1"/>
    <property type="molecule type" value="Genomic_DNA"/>
</dbReference>
<dbReference type="InterPro" id="IPR044016">
    <property type="entry name" value="Big_13"/>
</dbReference>
<evidence type="ECO:0000313" key="4">
    <source>
        <dbReference type="EMBL" id="ENV17618.1"/>
    </source>
</evidence>
<dbReference type="NCBIfam" id="NF033510">
    <property type="entry name" value="Ca_tandemer"/>
    <property type="match status" value="5"/>
</dbReference>
<proteinExistence type="predicted"/>
<evidence type="ECO:0000259" key="1">
    <source>
        <dbReference type="Pfam" id="PF17936"/>
    </source>
</evidence>
<accession>N8YDF9</accession>
<dbReference type="InterPro" id="IPR041498">
    <property type="entry name" value="Big_6"/>
</dbReference>
<feature type="domain" description="Bacterial Ig" evidence="1">
    <location>
        <begin position="430"/>
        <end position="508"/>
    </location>
</feature>
<dbReference type="Proteomes" id="UP000013148">
    <property type="component" value="Unassembled WGS sequence"/>
</dbReference>
<dbReference type="eggNOG" id="COG3170">
    <property type="taxonomic scope" value="Bacteria"/>
</dbReference>
<reference evidence="4 5" key="1">
    <citation type="submission" date="2013-02" db="EMBL/GenBank/DDBJ databases">
        <title>The Genome Sequence of Acinetobacter guillouiae NIPH 991.</title>
        <authorList>
            <consortium name="The Broad Institute Genome Sequencing Platform"/>
            <consortium name="The Broad Institute Genome Sequencing Center for Infectious Disease"/>
            <person name="Cerqueira G."/>
            <person name="Feldgarden M."/>
            <person name="Courvalin P."/>
            <person name="Perichon B."/>
            <person name="Grillot-Courvalin C."/>
            <person name="Clermont D."/>
            <person name="Rocha E."/>
            <person name="Yoon E.-J."/>
            <person name="Nemec A."/>
            <person name="Walker B."/>
            <person name="Young S.K."/>
            <person name="Zeng Q."/>
            <person name="Gargeya S."/>
            <person name="Fitzgerald M."/>
            <person name="Haas B."/>
            <person name="Abouelleil A."/>
            <person name="Alvarado L."/>
            <person name="Arachchi H.M."/>
            <person name="Berlin A.M."/>
            <person name="Chapman S.B."/>
            <person name="Dewar J."/>
            <person name="Goldberg J."/>
            <person name="Griggs A."/>
            <person name="Gujja S."/>
            <person name="Hansen M."/>
            <person name="Howarth C."/>
            <person name="Imamovic A."/>
            <person name="Larimer J."/>
            <person name="McCowan C."/>
            <person name="Murphy C."/>
            <person name="Neiman D."/>
            <person name="Pearson M."/>
            <person name="Priest M."/>
            <person name="Roberts A."/>
            <person name="Saif S."/>
            <person name="Shea T."/>
            <person name="Sisk P."/>
            <person name="Sykes S."/>
            <person name="Wortman J."/>
            <person name="Nusbaum C."/>
            <person name="Birren B."/>
        </authorList>
    </citation>
    <scope>NUCLEOTIDE SEQUENCE [LARGE SCALE GENOMIC DNA]</scope>
    <source>
        <strain evidence="4 5">NIPH 991</strain>
    </source>
</reference>
<keyword evidence="5" id="KW-1185">Reference proteome</keyword>
<dbReference type="Pfam" id="PF19077">
    <property type="entry name" value="Big_13"/>
    <property type="match status" value="1"/>
</dbReference>
<sequence length="811" mass="84070">MTRIVVAAKQDKILLQDSQAKTVSLDQPAIIQIGVTQQDVKTLERLGDKLIISLNNGEQIVLEGFFQANSTTTHSLTFPKADGSFSLAHFDANGKFTDYSGLQKLDTLLYEGANTAAVQQVSAYEDSTPEFSFSNLFSSSAVKAGVGLVSAIGLGLALLDDGGSNQSKGITDIIAPKTPTATLNAEGTEIKGTAEAGATIYVIDKNQKVIATAVVDKDGNYSLTLPEALLNNNTYYINAKDKAGNASTYTSVVGTKDTIAPNEPQGQLNEQGNIVTGKAEANATINVYDPAGHLIGTAKANAQGQFSVAISPALTTGQIGTVEAIDASGNKSEKHNIEVGKDTIAPDQPKFEVSKEGTSIHGTAEANAKVIIQDLTGAVIATGTVDANGKFNITISPALDASKTGKIIIEDAAGNKSSAVEIKAGQDVLAPDKPVANLNAEGTVITGTAEANSKISVYDSANKLLGTATTDANGNYSVTLSTALTEAKVGSVYATDAAGNQSALSSVTGTKDVIAPASPKITDVVDDVGATVGSVAANGTTDDKRPVISGTGEAGATLIIYDNNQAIGTVTVGADSKWSYSFAYDLTLGGHSITTVQTDKAGNTSLVSDARTFTVVEIAAKMAVFDEASAFHADLADSNINSAKSADAIGSGILHSEPESSAQVFDQSTPIENQFSQLHSNVSDLDHTAIAGSSAILSTSIATVLQDALENTKVDDIKVDNIKLANTNSYDSTAISVDELLAKTSVNDLTTNQIDDVLARTIDQSATTVVDDVKNTELVAFNKAENLSAQDIPVLQSDLIKDLFDPQLLTF</sequence>
<evidence type="ECO:0000313" key="5">
    <source>
        <dbReference type="Proteomes" id="UP000013148"/>
    </source>
</evidence>
<dbReference type="Pfam" id="PF22783">
    <property type="entry name" value="BapA_N"/>
    <property type="match status" value="1"/>
</dbReference>
<organism evidence="4 5">
    <name type="scientific">Acinetobacter guillouiae NIPH 991</name>
    <dbReference type="NCBI Taxonomy" id="1217656"/>
    <lineage>
        <taxon>Bacteria</taxon>
        <taxon>Pseudomonadati</taxon>
        <taxon>Pseudomonadota</taxon>
        <taxon>Gammaproteobacteria</taxon>
        <taxon>Moraxellales</taxon>
        <taxon>Moraxellaceae</taxon>
        <taxon>Acinetobacter</taxon>
    </lineage>
</organism>
<evidence type="ECO:0000259" key="2">
    <source>
        <dbReference type="Pfam" id="PF19077"/>
    </source>
</evidence>
<feature type="domain" description="Bacterial Ig" evidence="1">
    <location>
        <begin position="175"/>
        <end position="253"/>
    </location>
</feature>
<feature type="domain" description="Bacterial Ig" evidence="1">
    <location>
        <begin position="345"/>
        <end position="424"/>
    </location>
</feature>
<dbReference type="InterPro" id="IPR013783">
    <property type="entry name" value="Ig-like_fold"/>
</dbReference>
<comment type="caution">
    <text evidence="4">The sequence shown here is derived from an EMBL/GenBank/DDBJ whole genome shotgun (WGS) entry which is preliminary data.</text>
</comment>
<feature type="domain" description="Bacterial Ig-like" evidence="2">
    <location>
        <begin position="533"/>
        <end position="614"/>
    </location>
</feature>
<evidence type="ECO:0000259" key="3">
    <source>
        <dbReference type="Pfam" id="PF22783"/>
    </source>
</evidence>
<dbReference type="NCBIfam" id="NF040520">
    <property type="entry name" value="Ig_like_BLP2"/>
    <property type="match status" value="1"/>
</dbReference>
<feature type="domain" description="Biofilm-associated protein BapA-like prefix-like" evidence="3">
    <location>
        <begin position="1"/>
        <end position="117"/>
    </location>
</feature>
<dbReference type="HOGENOM" id="CLU_004363_3_0_6"/>
<dbReference type="NCBIfam" id="NF033677">
    <property type="entry name" value="biofilm_BapA_N"/>
    <property type="match status" value="1"/>
</dbReference>
<dbReference type="AlphaFoldDB" id="N8YDF9"/>
<dbReference type="PATRIC" id="fig|1217656.3.peg.2280"/>
<protein>
    <recommendedName>
        <fullName evidence="6">Bacterial Ig domain-containing protein</fullName>
    </recommendedName>
</protein>
<evidence type="ECO:0008006" key="6">
    <source>
        <dbReference type="Google" id="ProtNLM"/>
    </source>
</evidence>
<dbReference type="Gene3D" id="2.60.40.10">
    <property type="entry name" value="Immunoglobulins"/>
    <property type="match status" value="5"/>
</dbReference>
<dbReference type="Pfam" id="PF17936">
    <property type="entry name" value="Big_6"/>
    <property type="match status" value="4"/>
</dbReference>
<feature type="domain" description="Bacterial Ig" evidence="1">
    <location>
        <begin position="260"/>
        <end position="339"/>
    </location>
</feature>
<gene>
    <name evidence="4" type="ORF">F964_02336</name>
</gene>
<dbReference type="RefSeq" id="WP_004820218.1">
    <property type="nucleotide sequence ID" value="NZ_KB849456.1"/>
</dbReference>
<name>N8YDF9_ACIGI</name>